<dbReference type="AlphaFoldDB" id="A0A433A322"/>
<proteinExistence type="predicted"/>
<dbReference type="Proteomes" id="UP000268093">
    <property type="component" value="Unassembled WGS sequence"/>
</dbReference>
<dbReference type="EMBL" id="RBNI01018461">
    <property type="protein sequence ID" value="RUO97092.1"/>
    <property type="molecule type" value="Genomic_DNA"/>
</dbReference>
<protein>
    <submittedName>
        <fullName evidence="1">Uncharacterized protein</fullName>
    </submittedName>
</protein>
<reference evidence="1 2" key="1">
    <citation type="journal article" date="2018" name="New Phytol.">
        <title>Phylogenomics of Endogonaceae and evolution of mycorrhizas within Mucoromycota.</title>
        <authorList>
            <person name="Chang Y."/>
            <person name="Desiro A."/>
            <person name="Na H."/>
            <person name="Sandor L."/>
            <person name="Lipzen A."/>
            <person name="Clum A."/>
            <person name="Barry K."/>
            <person name="Grigoriev I.V."/>
            <person name="Martin F.M."/>
            <person name="Stajich J.E."/>
            <person name="Smith M.E."/>
            <person name="Bonito G."/>
            <person name="Spatafora J.W."/>
        </authorList>
    </citation>
    <scope>NUCLEOTIDE SEQUENCE [LARGE SCALE GENOMIC DNA]</scope>
    <source>
        <strain evidence="1 2">GMNB39</strain>
    </source>
</reference>
<organism evidence="1 2">
    <name type="scientific">Jimgerdemannia flammicorona</name>
    <dbReference type="NCBI Taxonomy" id="994334"/>
    <lineage>
        <taxon>Eukaryota</taxon>
        <taxon>Fungi</taxon>
        <taxon>Fungi incertae sedis</taxon>
        <taxon>Mucoromycota</taxon>
        <taxon>Mucoromycotina</taxon>
        <taxon>Endogonomycetes</taxon>
        <taxon>Endogonales</taxon>
        <taxon>Endogonaceae</taxon>
        <taxon>Jimgerdemannia</taxon>
    </lineage>
</organism>
<keyword evidence="2" id="KW-1185">Reference proteome</keyword>
<evidence type="ECO:0000313" key="2">
    <source>
        <dbReference type="Proteomes" id="UP000268093"/>
    </source>
</evidence>
<gene>
    <name evidence="1" type="ORF">BC936DRAFT_140999</name>
</gene>
<accession>A0A433A322</accession>
<comment type="caution">
    <text evidence="1">The sequence shown here is derived from an EMBL/GenBank/DDBJ whole genome shotgun (WGS) entry which is preliminary data.</text>
</comment>
<sequence length="78" mass="8578">MIDSPLPQSFKIHLRAGSPQIIPRPFWCRTLLRKLAPTRVGGHSEAVDIGYLLGDSLCTDGWMDVSKQKAVAESISIT</sequence>
<evidence type="ECO:0000313" key="1">
    <source>
        <dbReference type="EMBL" id="RUO97092.1"/>
    </source>
</evidence>
<name>A0A433A322_9FUNG</name>